<organism evidence="3 4">
    <name type="scientific">Penicillium cataractarum</name>
    <dbReference type="NCBI Taxonomy" id="2100454"/>
    <lineage>
        <taxon>Eukaryota</taxon>
        <taxon>Fungi</taxon>
        <taxon>Dikarya</taxon>
        <taxon>Ascomycota</taxon>
        <taxon>Pezizomycotina</taxon>
        <taxon>Eurotiomycetes</taxon>
        <taxon>Eurotiomycetidae</taxon>
        <taxon>Eurotiales</taxon>
        <taxon>Aspergillaceae</taxon>
        <taxon>Penicillium</taxon>
    </lineage>
</organism>
<feature type="region of interest" description="Disordered" evidence="1">
    <location>
        <begin position="884"/>
        <end position="906"/>
    </location>
</feature>
<dbReference type="OrthoDB" id="3925024at2759"/>
<dbReference type="RefSeq" id="XP_056560698.1">
    <property type="nucleotide sequence ID" value="XM_056693969.1"/>
</dbReference>
<name>A0A9W9VVG6_9EURO</name>
<sequence length="935" mass="104009">MEEEVSIPQETGAFDRLPPNIIEHILYAVDANVFASLTLLNRQWRRISESPSLYAYHLSQCSSFTWTRGATPAPSETDSLAGLKRQFLEEIRRNAFDVFLRPRRTLVRLISSSMSSSTPFPQGEVFRFSFSAYGQMVLCISSSRIVVLDVTKEPVAVKYELQTRRRPLGATIQDDGSLLAVLSSTHKVNIYRLLNDEVKHFQTITLNDAPRDLTFSPLGSVLALSFEDCIEVYAVGEEVLSTERRAARCPRVDALSFSRDGTMLLGSPVDNDQGGIVTITAPFYTDIGIDASPQELQMRMWTTQILFPETTPEFTHACLINGHEEADDSWILGYDSALAAFRAIKVNNVNSGGVYFASPFLADELREMLPIMQPSTDNAGELAALGFQDSEIWIYGVPACLDVTPPIPEGQDANDPHFCGNHHSEGQLVPRDNRAQLEKIIQQPKKALIRGRRITDMHGVTSARWVRCTASSQPRHRLVAVAPGGVRPQVLGEEDIPVDGGRILILDFERSTTNGEETELDIEVGETAPAMLTEPDSSLDTEVELERRRTRLHRGDTDPTTLTGLVHRPSRAIAREARRTASQHAFSHLHRSSSALATSPDGQTRGDVVDIPYDNTQPRSQDTLHRAATAAASTRGRYDPRYRNTSGRRQIPHESDADNWVPPPPPYTREADQPLPEDLQITLLPSRSSNAQNQTNGTAQPVQPVQPVQRAQTARVARQTPSDRPRPQSAFLQRLGSITSNRRTSRGRRDSSSAAGETPGLERAYPEIPQVPHIPDQHLANHATTTQNYHAWPARSDMRSASIPNLPVATNHLRSLQPLPTLSLHPAEQPAQQGQATLGATLGATLLGEDYLSYSVSSPNLLHIPQPSGNALDLTEEDEEAQIPARQRSFRRRVSTEPNSLPPPANEEWRRRIEDWNEHTIRERSRKRRNKCIVM</sequence>
<evidence type="ECO:0000313" key="3">
    <source>
        <dbReference type="EMBL" id="KAJ5389970.1"/>
    </source>
</evidence>
<dbReference type="InterPro" id="IPR036047">
    <property type="entry name" value="F-box-like_dom_sf"/>
</dbReference>
<dbReference type="Proteomes" id="UP001147782">
    <property type="component" value="Unassembled WGS sequence"/>
</dbReference>
<feature type="domain" description="F-box" evidence="2">
    <location>
        <begin position="11"/>
        <end position="57"/>
    </location>
</feature>
<dbReference type="PROSITE" id="PS50181">
    <property type="entry name" value="FBOX"/>
    <property type="match status" value="1"/>
</dbReference>
<dbReference type="AlphaFoldDB" id="A0A9W9VVG6"/>
<feature type="compositionally biased region" description="Low complexity" evidence="1">
    <location>
        <begin position="700"/>
        <end position="709"/>
    </location>
</feature>
<dbReference type="InterPro" id="IPR001810">
    <property type="entry name" value="F-box_dom"/>
</dbReference>
<dbReference type="SUPFAM" id="SSF81383">
    <property type="entry name" value="F-box domain"/>
    <property type="match status" value="1"/>
</dbReference>
<reference evidence="3" key="1">
    <citation type="submission" date="2022-11" db="EMBL/GenBank/DDBJ databases">
        <authorList>
            <person name="Petersen C."/>
        </authorList>
    </citation>
    <scope>NUCLEOTIDE SEQUENCE</scope>
    <source>
        <strain evidence="3">IBT 29864</strain>
    </source>
</reference>
<accession>A0A9W9VVG6</accession>
<gene>
    <name evidence="3" type="ORF">N7496_001038</name>
</gene>
<dbReference type="InterPro" id="IPR055589">
    <property type="entry name" value="DUF7165"/>
</dbReference>
<dbReference type="SUPFAM" id="SSF101898">
    <property type="entry name" value="NHL repeat"/>
    <property type="match status" value="1"/>
</dbReference>
<feature type="region of interest" description="Disordered" evidence="1">
    <location>
        <begin position="576"/>
        <end position="673"/>
    </location>
</feature>
<dbReference type="EMBL" id="JAPZBS010000001">
    <property type="protein sequence ID" value="KAJ5389970.1"/>
    <property type="molecule type" value="Genomic_DNA"/>
</dbReference>
<evidence type="ECO:0000313" key="4">
    <source>
        <dbReference type="Proteomes" id="UP001147782"/>
    </source>
</evidence>
<evidence type="ECO:0000259" key="2">
    <source>
        <dbReference type="PROSITE" id="PS50181"/>
    </source>
</evidence>
<dbReference type="Pfam" id="PF23749">
    <property type="entry name" value="DUF7165"/>
    <property type="match status" value="1"/>
</dbReference>
<dbReference type="Gene3D" id="2.130.10.10">
    <property type="entry name" value="YVTN repeat-like/Quinoprotein amine dehydrogenase"/>
    <property type="match status" value="1"/>
</dbReference>
<dbReference type="GeneID" id="81433146"/>
<proteinExistence type="predicted"/>
<reference evidence="3" key="2">
    <citation type="journal article" date="2023" name="IMA Fungus">
        <title>Comparative genomic study of the Penicillium genus elucidates a diverse pangenome and 15 lateral gene transfer events.</title>
        <authorList>
            <person name="Petersen C."/>
            <person name="Sorensen T."/>
            <person name="Nielsen M.R."/>
            <person name="Sondergaard T.E."/>
            <person name="Sorensen J.L."/>
            <person name="Fitzpatrick D.A."/>
            <person name="Frisvad J.C."/>
            <person name="Nielsen K.L."/>
        </authorList>
    </citation>
    <scope>NUCLEOTIDE SEQUENCE</scope>
    <source>
        <strain evidence="3">IBT 29864</strain>
    </source>
</reference>
<protein>
    <recommendedName>
        <fullName evidence="2">F-box domain-containing protein</fullName>
    </recommendedName>
</protein>
<feature type="compositionally biased region" description="Polar residues" evidence="1">
    <location>
        <begin position="592"/>
        <end position="602"/>
    </location>
</feature>
<evidence type="ECO:0000256" key="1">
    <source>
        <dbReference type="SAM" id="MobiDB-lite"/>
    </source>
</evidence>
<comment type="caution">
    <text evidence="3">The sequence shown here is derived from an EMBL/GenBank/DDBJ whole genome shotgun (WGS) entry which is preliminary data.</text>
</comment>
<dbReference type="InterPro" id="IPR015943">
    <property type="entry name" value="WD40/YVTN_repeat-like_dom_sf"/>
</dbReference>
<keyword evidence="4" id="KW-1185">Reference proteome</keyword>
<feature type="region of interest" description="Disordered" evidence="1">
    <location>
        <begin position="688"/>
        <end position="765"/>
    </location>
</feature>
<feature type="compositionally biased region" description="Polar residues" evidence="1">
    <location>
        <begin position="688"/>
        <end position="699"/>
    </location>
</feature>